<dbReference type="PROSITE" id="PS00921">
    <property type="entry name" value="NITRIL_CHT_2"/>
    <property type="match status" value="1"/>
</dbReference>
<name>A0A395NYB6_TRIAR</name>
<reference evidence="7 8" key="1">
    <citation type="journal article" date="2018" name="PLoS Pathog.">
        <title>Evolution of structural diversity of trichothecenes, a family of toxins produced by plant pathogenic and entomopathogenic fungi.</title>
        <authorList>
            <person name="Proctor R.H."/>
            <person name="McCormick S.P."/>
            <person name="Kim H.S."/>
            <person name="Cardoza R.E."/>
            <person name="Stanley A.M."/>
            <person name="Lindo L."/>
            <person name="Kelly A."/>
            <person name="Brown D.W."/>
            <person name="Lee T."/>
            <person name="Vaughan M.M."/>
            <person name="Alexander N.J."/>
            <person name="Busman M."/>
            <person name="Gutierrez S."/>
        </authorList>
    </citation>
    <scope>NUCLEOTIDE SEQUENCE [LARGE SCALE GENOMIC DNA]</scope>
    <source>
        <strain evidence="7 8">IBT 40837</strain>
    </source>
</reference>
<keyword evidence="2" id="KW-0378">Hydrolase</keyword>
<evidence type="ECO:0000313" key="8">
    <source>
        <dbReference type="Proteomes" id="UP000266272"/>
    </source>
</evidence>
<dbReference type="InterPro" id="IPR044149">
    <property type="entry name" value="Nitrilases_CHs"/>
</dbReference>
<dbReference type="GO" id="GO:0016836">
    <property type="term" value="F:hydro-lyase activity"/>
    <property type="evidence" value="ECO:0007669"/>
    <property type="project" value="UniProtKB-ARBA"/>
</dbReference>
<dbReference type="STRING" id="490622.A0A395NYB6"/>
<dbReference type="PROSITE" id="PS50263">
    <property type="entry name" value="CN_HYDROLASE"/>
    <property type="match status" value="1"/>
</dbReference>
<dbReference type="InterPro" id="IPR000132">
    <property type="entry name" value="Nitrilase/CN_hydratase_CS"/>
</dbReference>
<feature type="active site" description="Proton acceptor" evidence="5">
    <location>
        <position position="45"/>
    </location>
</feature>
<comment type="caution">
    <text evidence="7">The sequence shown here is derived from an EMBL/GenBank/DDBJ whole genome shotgun (WGS) entry which is preliminary data.</text>
</comment>
<evidence type="ECO:0000256" key="2">
    <source>
        <dbReference type="ARBA" id="ARBA00022801"/>
    </source>
</evidence>
<comment type="similarity">
    <text evidence="1">Belongs to the carbon-nitrogen hydrolase superfamily. Nitrilase family.</text>
</comment>
<protein>
    <recommendedName>
        <fullName evidence="4">nitrilase</fullName>
        <ecNumber evidence="4">3.5.5.1</ecNumber>
    </recommendedName>
</protein>
<organism evidence="7 8">
    <name type="scientific">Trichoderma arundinaceum</name>
    <dbReference type="NCBI Taxonomy" id="490622"/>
    <lineage>
        <taxon>Eukaryota</taxon>
        <taxon>Fungi</taxon>
        <taxon>Dikarya</taxon>
        <taxon>Ascomycota</taxon>
        <taxon>Pezizomycotina</taxon>
        <taxon>Sordariomycetes</taxon>
        <taxon>Hypocreomycetidae</taxon>
        <taxon>Hypocreales</taxon>
        <taxon>Hypocreaceae</taxon>
        <taxon>Trichoderma</taxon>
    </lineage>
</organism>
<dbReference type="PANTHER" id="PTHR46044:SF14">
    <property type="entry name" value="ARYLACETONITRILASE"/>
    <property type="match status" value="1"/>
</dbReference>
<dbReference type="InterPro" id="IPR036526">
    <property type="entry name" value="C-N_Hydrolase_sf"/>
</dbReference>
<gene>
    <name evidence="7" type="ORF">TARUN_1105</name>
</gene>
<dbReference type="OrthoDB" id="10250282at2759"/>
<dbReference type="SUPFAM" id="SSF56317">
    <property type="entry name" value="Carbon-nitrogen hydrolase"/>
    <property type="match status" value="1"/>
</dbReference>
<feature type="domain" description="CN hydrolase" evidence="6">
    <location>
        <begin position="5"/>
        <end position="281"/>
    </location>
</feature>
<comment type="catalytic activity">
    <reaction evidence="3">
        <text>a nitrile + 2 H2O = a carboxylate + NH4(+)</text>
        <dbReference type="Rhea" id="RHEA:21724"/>
        <dbReference type="ChEBI" id="CHEBI:15377"/>
        <dbReference type="ChEBI" id="CHEBI:18379"/>
        <dbReference type="ChEBI" id="CHEBI:28938"/>
        <dbReference type="ChEBI" id="CHEBI:29067"/>
        <dbReference type="EC" id="3.5.5.1"/>
    </reaction>
</comment>
<dbReference type="PANTHER" id="PTHR46044">
    <property type="entry name" value="NITRILASE"/>
    <property type="match status" value="1"/>
</dbReference>
<dbReference type="GO" id="GO:0000257">
    <property type="term" value="F:nitrilase activity"/>
    <property type="evidence" value="ECO:0007669"/>
    <property type="project" value="UniProtKB-EC"/>
</dbReference>
<dbReference type="Proteomes" id="UP000266272">
    <property type="component" value="Unassembled WGS sequence"/>
</dbReference>
<evidence type="ECO:0000256" key="1">
    <source>
        <dbReference type="ARBA" id="ARBA00008129"/>
    </source>
</evidence>
<dbReference type="Pfam" id="PF00795">
    <property type="entry name" value="CN_hydrolase"/>
    <property type="match status" value="1"/>
</dbReference>
<accession>A0A395NYB6</accession>
<sequence>MSETIRVGAVQAEPAWLDLQESVKKVTSLVEKAGKDGVNVLGFPELFVPGYPWSIWTEPYLSMTDMFHEYMANSLVKDSPEMDQIREAVKKAGIFIVLGYSERDGDSLYISQSFIDATGTIVLHRRKIKPTGVERSIWGDGQADSLVNVVDSPYGKIGGLNCWEHFQPLLRYHEYSQGVDIHIAGWPPFFHKPDSLPTLYTTTGEGDRLACQFMAMEGACFVVVSTQVLTDKGREKLRLVGSPYVKTPGGGFAMIFGPDGTALVEPMDPGEEGILTADIELSTIDYAKQMLDVVGHYSRPDLLSLKVNLKPAKPVHYA</sequence>
<evidence type="ECO:0000256" key="3">
    <source>
        <dbReference type="ARBA" id="ARBA00036406"/>
    </source>
</evidence>
<proteinExistence type="inferred from homology"/>
<keyword evidence="8" id="KW-1185">Reference proteome</keyword>
<dbReference type="AlphaFoldDB" id="A0A395NYB6"/>
<dbReference type="Gene3D" id="3.60.110.10">
    <property type="entry name" value="Carbon-nitrogen hydrolase"/>
    <property type="match status" value="1"/>
</dbReference>
<evidence type="ECO:0000313" key="7">
    <source>
        <dbReference type="EMBL" id="RFU81096.1"/>
    </source>
</evidence>
<evidence type="ECO:0000256" key="5">
    <source>
        <dbReference type="PROSITE-ProRule" id="PRU10139"/>
    </source>
</evidence>
<dbReference type="EC" id="3.5.5.1" evidence="4"/>
<evidence type="ECO:0000259" key="6">
    <source>
        <dbReference type="PROSITE" id="PS50263"/>
    </source>
</evidence>
<dbReference type="EMBL" id="PXOA01000071">
    <property type="protein sequence ID" value="RFU81096.1"/>
    <property type="molecule type" value="Genomic_DNA"/>
</dbReference>
<evidence type="ECO:0000256" key="4">
    <source>
        <dbReference type="ARBA" id="ARBA00039045"/>
    </source>
</evidence>
<dbReference type="InterPro" id="IPR003010">
    <property type="entry name" value="C-N_Hydrolase"/>
</dbReference>
<dbReference type="PROSITE" id="PS00920">
    <property type="entry name" value="NITRIL_CHT_1"/>
    <property type="match status" value="1"/>
</dbReference>
<dbReference type="CDD" id="cd07564">
    <property type="entry name" value="nitrilases_CHs"/>
    <property type="match status" value="1"/>
</dbReference>